<dbReference type="KEGG" id="kphy:AOZ06_25480"/>
<dbReference type="GO" id="GO:0005886">
    <property type="term" value="C:plasma membrane"/>
    <property type="evidence" value="ECO:0007669"/>
    <property type="project" value="UniProtKB-SubCell"/>
</dbReference>
<feature type="transmembrane region" description="Helical" evidence="5">
    <location>
        <begin position="299"/>
        <end position="320"/>
    </location>
</feature>
<dbReference type="InterPro" id="IPR005829">
    <property type="entry name" value="Sugar_transporter_CS"/>
</dbReference>
<sequence>MTGADARGARVAARIDRLPVSTLAVRARLVIGAVTFFDGFDQLLIAYALPALRAQYHLDTAATTFTITVGSVGMLIGALLSGRLADRFGRVPVVMCCLLLYSLSSLFAALAPSVEWLQAARFMQGIGIGGEVLVAATYISEIIGPKTRGRFVLLYELAFVAGLAVASLVSAWVVPAFGWRVLFAVGASPVLLAIALRAVPESPRWLAARGRYDEAETVVGRFETAAREQFGTLPGLAASPPPPAAERASVLDLFRGRYLRRTVVVSVLWFVSFLVNYGLSSWLPTIYTSVFHLDVGTSLTYSMVTVVAGLVGSIVIATTVDQFGRRTGLIAGLLGGAVILGVAALSAPATGLGVMLFVSSAAVFVFAVNLALNLYGPELYPTRTRAAGASIGGVFARLGVIVGPIITGLAVGANGGVAPVFGVLAVACAIGCVAMAMFGVETARRPLETLSP</sequence>
<evidence type="ECO:0000256" key="1">
    <source>
        <dbReference type="ARBA" id="ARBA00004651"/>
    </source>
</evidence>
<dbReference type="STRING" id="860235.AOZ06_25480"/>
<gene>
    <name evidence="7" type="ORF">AOZ06_25480</name>
</gene>
<feature type="transmembrane region" description="Helical" evidence="5">
    <location>
        <begin position="417"/>
        <end position="440"/>
    </location>
</feature>
<reference evidence="7 8" key="1">
    <citation type="submission" date="2015-07" db="EMBL/GenBank/DDBJ databases">
        <title>Genome sequencing of Kibdelosporangium phytohabitans.</title>
        <authorList>
            <person name="Qin S."/>
            <person name="Xing K."/>
        </authorList>
    </citation>
    <scope>NUCLEOTIDE SEQUENCE [LARGE SCALE GENOMIC DNA]</scope>
    <source>
        <strain evidence="7 8">KLBMP1111</strain>
    </source>
</reference>
<dbReference type="SUPFAM" id="SSF103473">
    <property type="entry name" value="MFS general substrate transporter"/>
    <property type="match status" value="1"/>
</dbReference>
<feature type="transmembrane region" description="Helical" evidence="5">
    <location>
        <begin position="327"/>
        <end position="347"/>
    </location>
</feature>
<feature type="transmembrane region" description="Helical" evidence="5">
    <location>
        <begin position="387"/>
        <end position="411"/>
    </location>
</feature>
<proteinExistence type="predicted"/>
<keyword evidence="4 5" id="KW-0472">Membrane</keyword>
<feature type="transmembrane region" description="Helical" evidence="5">
    <location>
        <begin position="152"/>
        <end position="173"/>
    </location>
</feature>
<organism evidence="7 8">
    <name type="scientific">Kibdelosporangium phytohabitans</name>
    <dbReference type="NCBI Taxonomy" id="860235"/>
    <lineage>
        <taxon>Bacteria</taxon>
        <taxon>Bacillati</taxon>
        <taxon>Actinomycetota</taxon>
        <taxon>Actinomycetes</taxon>
        <taxon>Pseudonocardiales</taxon>
        <taxon>Pseudonocardiaceae</taxon>
        <taxon>Kibdelosporangium</taxon>
    </lineage>
</organism>
<feature type="transmembrane region" description="Helical" evidence="5">
    <location>
        <begin position="122"/>
        <end position="140"/>
    </location>
</feature>
<keyword evidence="8" id="KW-1185">Reference proteome</keyword>
<dbReference type="InterPro" id="IPR036259">
    <property type="entry name" value="MFS_trans_sf"/>
</dbReference>
<evidence type="ECO:0000259" key="6">
    <source>
        <dbReference type="PROSITE" id="PS50850"/>
    </source>
</evidence>
<keyword evidence="2 5" id="KW-0812">Transmembrane</keyword>
<dbReference type="InterPro" id="IPR020846">
    <property type="entry name" value="MFS_dom"/>
</dbReference>
<dbReference type="Gene3D" id="1.20.1250.20">
    <property type="entry name" value="MFS general substrate transporter like domains"/>
    <property type="match status" value="1"/>
</dbReference>
<dbReference type="GO" id="GO:0046943">
    <property type="term" value="F:carboxylic acid transmembrane transporter activity"/>
    <property type="evidence" value="ECO:0007669"/>
    <property type="project" value="TreeGrafter"/>
</dbReference>
<keyword evidence="3 5" id="KW-1133">Transmembrane helix</keyword>
<evidence type="ECO:0000256" key="2">
    <source>
        <dbReference type="ARBA" id="ARBA00022692"/>
    </source>
</evidence>
<feature type="transmembrane region" description="Helical" evidence="5">
    <location>
        <begin position="258"/>
        <end position="279"/>
    </location>
</feature>
<feature type="transmembrane region" description="Helical" evidence="5">
    <location>
        <begin position="353"/>
        <end position="375"/>
    </location>
</feature>
<feature type="transmembrane region" description="Helical" evidence="5">
    <location>
        <begin position="27"/>
        <end position="49"/>
    </location>
</feature>
<dbReference type="Proteomes" id="UP000063699">
    <property type="component" value="Chromosome"/>
</dbReference>
<accession>A0A0N9HRI2</accession>
<dbReference type="RefSeq" id="WP_054291704.1">
    <property type="nucleotide sequence ID" value="NZ_CP012752.1"/>
</dbReference>
<dbReference type="Pfam" id="PF00083">
    <property type="entry name" value="Sugar_tr"/>
    <property type="match status" value="1"/>
</dbReference>
<dbReference type="OrthoDB" id="9109650at2"/>
<dbReference type="PROSITE" id="PS50850">
    <property type="entry name" value="MFS"/>
    <property type="match status" value="1"/>
</dbReference>
<dbReference type="PANTHER" id="PTHR23508:SF10">
    <property type="entry name" value="CARBOXYLIC ACID TRANSPORTER PROTEIN HOMOLOG"/>
    <property type="match status" value="1"/>
</dbReference>
<feature type="transmembrane region" description="Helical" evidence="5">
    <location>
        <begin position="61"/>
        <end position="80"/>
    </location>
</feature>
<evidence type="ECO:0000313" key="8">
    <source>
        <dbReference type="Proteomes" id="UP000063699"/>
    </source>
</evidence>
<protein>
    <recommendedName>
        <fullName evidence="6">Major facilitator superfamily (MFS) profile domain-containing protein</fullName>
    </recommendedName>
</protein>
<evidence type="ECO:0000256" key="4">
    <source>
        <dbReference type="ARBA" id="ARBA00023136"/>
    </source>
</evidence>
<comment type="subcellular location">
    <subcellularLocation>
        <location evidence="1">Cell membrane</location>
        <topology evidence="1">Multi-pass membrane protein</topology>
    </subcellularLocation>
</comment>
<dbReference type="EMBL" id="CP012752">
    <property type="protein sequence ID" value="ALG09800.1"/>
    <property type="molecule type" value="Genomic_DNA"/>
</dbReference>
<evidence type="ECO:0000313" key="7">
    <source>
        <dbReference type="EMBL" id="ALG09800.1"/>
    </source>
</evidence>
<dbReference type="PROSITE" id="PS00216">
    <property type="entry name" value="SUGAR_TRANSPORT_1"/>
    <property type="match status" value="1"/>
</dbReference>
<dbReference type="PROSITE" id="PS00217">
    <property type="entry name" value="SUGAR_TRANSPORT_2"/>
    <property type="match status" value="1"/>
</dbReference>
<evidence type="ECO:0000256" key="3">
    <source>
        <dbReference type="ARBA" id="ARBA00022989"/>
    </source>
</evidence>
<evidence type="ECO:0000256" key="5">
    <source>
        <dbReference type="SAM" id="Phobius"/>
    </source>
</evidence>
<feature type="domain" description="Major facilitator superfamily (MFS) profile" evidence="6">
    <location>
        <begin position="27"/>
        <end position="443"/>
    </location>
</feature>
<dbReference type="InterPro" id="IPR005828">
    <property type="entry name" value="MFS_sugar_transport-like"/>
</dbReference>
<dbReference type="CDD" id="cd17316">
    <property type="entry name" value="MFS_SV2_like"/>
    <property type="match status" value="1"/>
</dbReference>
<feature type="transmembrane region" description="Helical" evidence="5">
    <location>
        <begin position="179"/>
        <end position="199"/>
    </location>
</feature>
<dbReference type="AlphaFoldDB" id="A0A0N9HRI2"/>
<feature type="transmembrane region" description="Helical" evidence="5">
    <location>
        <begin position="92"/>
        <end position="110"/>
    </location>
</feature>
<dbReference type="PANTHER" id="PTHR23508">
    <property type="entry name" value="CARBOXYLIC ACID TRANSPORTER PROTEIN HOMOLOG"/>
    <property type="match status" value="1"/>
</dbReference>
<name>A0A0N9HRI2_9PSEU</name>